<evidence type="ECO:0000256" key="11">
    <source>
        <dbReference type="ARBA" id="ARBA00023180"/>
    </source>
</evidence>
<comment type="caution">
    <text evidence="15">The sequence shown here is derived from an EMBL/GenBank/DDBJ whole genome shotgun (WGS) entry which is preliminary data.</text>
</comment>
<keyword evidence="9 12" id="KW-0333">Golgi apparatus</keyword>
<accession>A0AAN8GDG8</accession>
<evidence type="ECO:0000256" key="3">
    <source>
        <dbReference type="ARBA" id="ARBA00008919"/>
    </source>
</evidence>
<dbReference type="Gene3D" id="3.40.50.11660">
    <property type="entry name" value="Glycosyl transferase family 10, C-terminal domain"/>
    <property type="match status" value="1"/>
</dbReference>
<evidence type="ECO:0000256" key="8">
    <source>
        <dbReference type="ARBA" id="ARBA00022989"/>
    </source>
</evidence>
<organism evidence="15 16">
    <name type="scientific">Patella caerulea</name>
    <name type="common">Rayed Mediterranean limpet</name>
    <dbReference type="NCBI Taxonomy" id="87958"/>
    <lineage>
        <taxon>Eukaryota</taxon>
        <taxon>Metazoa</taxon>
        <taxon>Spiralia</taxon>
        <taxon>Lophotrochozoa</taxon>
        <taxon>Mollusca</taxon>
        <taxon>Gastropoda</taxon>
        <taxon>Patellogastropoda</taxon>
        <taxon>Patelloidea</taxon>
        <taxon>Patellidae</taxon>
        <taxon>Patella</taxon>
    </lineage>
</organism>
<comment type="similarity">
    <text evidence="3 12">Belongs to the glycosyltransferase 10 family.</text>
</comment>
<dbReference type="AlphaFoldDB" id="A0AAN8GDG8"/>
<comment type="pathway">
    <text evidence="2">Protein modification; protein glycosylation.</text>
</comment>
<dbReference type="InterPro" id="IPR001503">
    <property type="entry name" value="Glyco_trans_10"/>
</dbReference>
<dbReference type="FunFam" id="3.40.50.11660:FF:000002">
    <property type="entry name" value="Alpha-(1,3)-fucosyltransferase"/>
    <property type="match status" value="1"/>
</dbReference>
<dbReference type="EMBL" id="JAZGQO010000016">
    <property type="protein sequence ID" value="KAK6168521.1"/>
    <property type="molecule type" value="Genomic_DNA"/>
</dbReference>
<evidence type="ECO:0000256" key="10">
    <source>
        <dbReference type="ARBA" id="ARBA00023136"/>
    </source>
</evidence>
<dbReference type="GO" id="GO:0000139">
    <property type="term" value="C:Golgi membrane"/>
    <property type="evidence" value="ECO:0007669"/>
    <property type="project" value="UniProtKB-SubCell"/>
</dbReference>
<evidence type="ECO:0000259" key="14">
    <source>
        <dbReference type="Pfam" id="PF17039"/>
    </source>
</evidence>
<dbReference type="SUPFAM" id="SSF53756">
    <property type="entry name" value="UDP-Glycosyltransferase/glycogen phosphorylase"/>
    <property type="match status" value="1"/>
</dbReference>
<evidence type="ECO:0000256" key="9">
    <source>
        <dbReference type="ARBA" id="ARBA00023034"/>
    </source>
</evidence>
<evidence type="ECO:0000313" key="16">
    <source>
        <dbReference type="Proteomes" id="UP001347796"/>
    </source>
</evidence>
<dbReference type="GO" id="GO:0032580">
    <property type="term" value="C:Golgi cisterna membrane"/>
    <property type="evidence" value="ECO:0007669"/>
    <property type="project" value="UniProtKB-SubCell"/>
</dbReference>
<dbReference type="EC" id="2.4.1.-" evidence="12"/>
<evidence type="ECO:0000256" key="7">
    <source>
        <dbReference type="ARBA" id="ARBA00022968"/>
    </source>
</evidence>
<comment type="subcellular location">
    <subcellularLocation>
        <location evidence="1">Golgi apparatus membrane</location>
        <topology evidence="1">Single-pass type II membrane protein</topology>
    </subcellularLocation>
    <subcellularLocation>
        <location evidence="12">Golgi apparatus</location>
        <location evidence="12">Golgi stack membrane</location>
        <topology evidence="12">Single-pass type II membrane protein</topology>
    </subcellularLocation>
</comment>
<gene>
    <name evidence="15" type="ORF">SNE40_021034</name>
</gene>
<keyword evidence="7" id="KW-0735">Signal-anchor</keyword>
<keyword evidence="4 12" id="KW-0328">Glycosyltransferase</keyword>
<sequence>MTVVDNITNANHTTKANYINDANYTIGTNYLIGANYITSKPNVYIHWINPPHHIRSQNLERLVIQCNNSCVYSNYNNSDIVIFDGNGLRGNPPKRTKSSQIWVFHIEESPPIAASHAWRQDSWRNQFNRSMSYRLDADIFAPYGFYEKRRHPFKKNITEIMSKKTKLAVILSGHCGVPSARVKYINLLRKYMPVDFYGRCGNLTCDKTKSHHYCTSKTAETYKFYLSFENTFCKDYVTEKFFRAEATDIVAVARGGADYARLSPEKTYIKTSDFNSVEALANYLKYLDKNETAYIEYLQRKWKYDVYLLEAGYPEKTKKILLKRMCDTCKNSRRWLKEKKVYENISDWYEKDICHSPTDIH</sequence>
<dbReference type="InterPro" id="IPR055270">
    <property type="entry name" value="Glyco_tran_10_C"/>
</dbReference>
<dbReference type="PANTHER" id="PTHR48438">
    <property type="entry name" value="ALPHA-(1,3)-FUCOSYLTRANSFERASE C-RELATED"/>
    <property type="match status" value="1"/>
</dbReference>
<proteinExistence type="inferred from homology"/>
<dbReference type="GO" id="GO:0008417">
    <property type="term" value="F:fucosyltransferase activity"/>
    <property type="evidence" value="ECO:0007669"/>
    <property type="project" value="InterPro"/>
</dbReference>
<evidence type="ECO:0000256" key="6">
    <source>
        <dbReference type="ARBA" id="ARBA00022692"/>
    </source>
</evidence>
<dbReference type="Pfam" id="PF00852">
    <property type="entry name" value="Glyco_transf_10"/>
    <property type="match status" value="1"/>
</dbReference>
<dbReference type="InterPro" id="IPR038577">
    <property type="entry name" value="GT10-like_C_sf"/>
</dbReference>
<evidence type="ECO:0000259" key="13">
    <source>
        <dbReference type="Pfam" id="PF00852"/>
    </source>
</evidence>
<keyword evidence="6 12" id="KW-0812">Transmembrane</keyword>
<dbReference type="Pfam" id="PF17039">
    <property type="entry name" value="Glyco_tran_10_N"/>
    <property type="match status" value="1"/>
</dbReference>
<reference evidence="15 16" key="1">
    <citation type="submission" date="2024-01" db="EMBL/GenBank/DDBJ databases">
        <title>The genome of the rayed Mediterranean limpet Patella caerulea (Linnaeus, 1758).</title>
        <authorList>
            <person name="Anh-Thu Weber A."/>
            <person name="Halstead-Nussloch G."/>
        </authorList>
    </citation>
    <scope>NUCLEOTIDE SEQUENCE [LARGE SCALE GENOMIC DNA]</scope>
    <source>
        <strain evidence="15">AATW-2023a</strain>
        <tissue evidence="15">Whole specimen</tissue>
    </source>
</reference>
<keyword evidence="11" id="KW-0325">Glycoprotein</keyword>
<keyword evidence="16" id="KW-1185">Reference proteome</keyword>
<name>A0AAN8GDG8_PATCE</name>
<evidence type="ECO:0000256" key="5">
    <source>
        <dbReference type="ARBA" id="ARBA00022679"/>
    </source>
</evidence>
<dbReference type="InterPro" id="IPR031481">
    <property type="entry name" value="Glyco_tran_10_N"/>
</dbReference>
<evidence type="ECO:0000256" key="4">
    <source>
        <dbReference type="ARBA" id="ARBA00022676"/>
    </source>
</evidence>
<keyword evidence="10" id="KW-0472">Membrane</keyword>
<dbReference type="Proteomes" id="UP001347796">
    <property type="component" value="Unassembled WGS sequence"/>
</dbReference>
<evidence type="ECO:0000256" key="1">
    <source>
        <dbReference type="ARBA" id="ARBA00004323"/>
    </source>
</evidence>
<dbReference type="PANTHER" id="PTHR48438:SF1">
    <property type="entry name" value="ALPHA-(1,3)-FUCOSYLTRANSFERASE C-RELATED"/>
    <property type="match status" value="1"/>
</dbReference>
<protein>
    <recommendedName>
        <fullName evidence="12">Fucosyltransferase</fullName>
        <ecNumber evidence="12">2.4.1.-</ecNumber>
    </recommendedName>
</protein>
<feature type="domain" description="Fucosyltransferase C-terminal" evidence="13">
    <location>
        <begin position="162"/>
        <end position="348"/>
    </location>
</feature>
<keyword evidence="5 12" id="KW-0808">Transferase</keyword>
<evidence type="ECO:0000256" key="12">
    <source>
        <dbReference type="RuleBase" id="RU003832"/>
    </source>
</evidence>
<keyword evidence="8" id="KW-1133">Transmembrane helix</keyword>
<evidence type="ECO:0000256" key="2">
    <source>
        <dbReference type="ARBA" id="ARBA00004922"/>
    </source>
</evidence>
<evidence type="ECO:0000313" key="15">
    <source>
        <dbReference type="EMBL" id="KAK6168521.1"/>
    </source>
</evidence>
<feature type="domain" description="Fucosyltransferase N-terminal" evidence="14">
    <location>
        <begin position="62"/>
        <end position="144"/>
    </location>
</feature>